<name>A0A1S2LQ30_9BACI</name>
<gene>
    <name evidence="7" type="ORF">BKP35_06115</name>
</gene>
<dbReference type="GO" id="GO:0005275">
    <property type="term" value="F:amine transmembrane transporter activity"/>
    <property type="evidence" value="ECO:0007669"/>
    <property type="project" value="TreeGrafter"/>
</dbReference>
<dbReference type="PROSITE" id="PS51257">
    <property type="entry name" value="PROKAR_LIPOPROTEIN"/>
    <property type="match status" value="1"/>
</dbReference>
<feature type="domain" description="ABC-type glycine betaine transport system substrate-binding" evidence="6">
    <location>
        <begin position="195"/>
        <end position="295"/>
    </location>
</feature>
<keyword evidence="2" id="KW-0813">Transport</keyword>
<evidence type="ECO:0000313" key="8">
    <source>
        <dbReference type="Proteomes" id="UP000180098"/>
    </source>
</evidence>
<sequence>MKKYLKRLSIAAGLSLTLLAAGCGSDATTGDDSSVGGSLDYTITGIDAGAGIMAATEEAIEAYGLEDYNLQTSSSAAMTAALDAAYTNEEPIVVTGWTPHWKFAKYDLKYLEDPQGIFGESEVIHTIARAGLDTDHPSAYQVLENFYWEQDDMGAIMIDVNEGADPVDAAADWVAANQDKVSEWTDGVSHVDGDQITLAFVAWDSEIASTHMIGKVLEDIGYDVELVSLEAAGMWTAVATGSADAIVAAWLPGTHAAYYEDYKEDFIDLGVNLEGAGIGLVVPAYMDIDSIEDLNN</sequence>
<dbReference type="GO" id="GO:0031460">
    <property type="term" value="P:glycine betaine transport"/>
    <property type="evidence" value="ECO:0007669"/>
    <property type="project" value="TreeGrafter"/>
</dbReference>
<dbReference type="InterPro" id="IPR007210">
    <property type="entry name" value="ABC_Gly_betaine_transp_sub-bd"/>
</dbReference>
<dbReference type="PANTHER" id="PTHR47737">
    <property type="entry name" value="GLYCINE BETAINE/PROLINE BETAINE TRANSPORT SYSTEM PERMEASE PROTEIN PROW"/>
    <property type="match status" value="1"/>
</dbReference>
<accession>A0A1S2LQ30</accession>
<dbReference type="SUPFAM" id="SSF53850">
    <property type="entry name" value="Periplasmic binding protein-like II"/>
    <property type="match status" value="2"/>
</dbReference>
<dbReference type="RefSeq" id="WP_071312503.1">
    <property type="nucleotide sequence ID" value="NZ_MLQQ01000005.1"/>
</dbReference>
<dbReference type="Gene3D" id="3.40.190.100">
    <property type="entry name" value="Glycine betaine-binding periplasmic protein, domain 2"/>
    <property type="match status" value="1"/>
</dbReference>
<dbReference type="Gene3D" id="3.10.105.10">
    <property type="entry name" value="Dipeptide-binding Protein, Domain 3"/>
    <property type="match status" value="1"/>
</dbReference>
<dbReference type="EMBL" id="MLQQ01000005">
    <property type="protein sequence ID" value="OIJ14622.1"/>
    <property type="molecule type" value="Genomic_DNA"/>
</dbReference>
<evidence type="ECO:0000259" key="6">
    <source>
        <dbReference type="Pfam" id="PF04069"/>
    </source>
</evidence>
<dbReference type="GO" id="GO:0015226">
    <property type="term" value="F:carnitine transmembrane transporter activity"/>
    <property type="evidence" value="ECO:0007669"/>
    <property type="project" value="TreeGrafter"/>
</dbReference>
<evidence type="ECO:0000256" key="3">
    <source>
        <dbReference type="ARBA" id="ARBA00022475"/>
    </source>
</evidence>
<evidence type="ECO:0000256" key="4">
    <source>
        <dbReference type="ARBA" id="ARBA00023136"/>
    </source>
</evidence>
<keyword evidence="3" id="KW-1003">Cell membrane</keyword>
<evidence type="ECO:0000256" key="1">
    <source>
        <dbReference type="ARBA" id="ARBA00004236"/>
    </source>
</evidence>
<evidence type="ECO:0000256" key="5">
    <source>
        <dbReference type="SAM" id="SignalP"/>
    </source>
</evidence>
<protein>
    <submittedName>
        <fullName evidence="7">Glycine/betaine ABC transporter</fullName>
    </submittedName>
</protein>
<dbReference type="GO" id="GO:0015871">
    <property type="term" value="P:choline transport"/>
    <property type="evidence" value="ECO:0007669"/>
    <property type="project" value="TreeGrafter"/>
</dbReference>
<organism evidence="7 8">
    <name type="scientific">Anaerobacillus arseniciselenatis</name>
    <dbReference type="NCBI Taxonomy" id="85682"/>
    <lineage>
        <taxon>Bacteria</taxon>
        <taxon>Bacillati</taxon>
        <taxon>Bacillota</taxon>
        <taxon>Bacilli</taxon>
        <taxon>Bacillales</taxon>
        <taxon>Bacillaceae</taxon>
        <taxon>Anaerobacillus</taxon>
    </lineage>
</organism>
<dbReference type="AlphaFoldDB" id="A0A1S2LQ30"/>
<keyword evidence="5" id="KW-0732">Signal</keyword>
<evidence type="ECO:0000313" key="7">
    <source>
        <dbReference type="EMBL" id="OIJ14622.1"/>
    </source>
</evidence>
<dbReference type="PANTHER" id="PTHR47737:SF1">
    <property type="entry name" value="GLYCINE BETAINE_PROLINE BETAINE TRANSPORT SYSTEM PERMEASE PROTEIN PROW"/>
    <property type="match status" value="1"/>
</dbReference>
<evidence type="ECO:0000256" key="2">
    <source>
        <dbReference type="ARBA" id="ARBA00022448"/>
    </source>
</evidence>
<feature type="chain" id="PRO_5039134424" evidence="5">
    <location>
        <begin position="21"/>
        <end position="296"/>
    </location>
</feature>
<dbReference type="GO" id="GO:0043190">
    <property type="term" value="C:ATP-binding cassette (ABC) transporter complex"/>
    <property type="evidence" value="ECO:0007669"/>
    <property type="project" value="InterPro"/>
</dbReference>
<comment type="subcellular location">
    <subcellularLocation>
        <location evidence="1">Cell membrane</location>
    </subcellularLocation>
</comment>
<feature type="domain" description="ABC-type glycine betaine transport system substrate-binding" evidence="6">
    <location>
        <begin position="34"/>
        <end position="175"/>
    </location>
</feature>
<feature type="signal peptide" evidence="5">
    <location>
        <begin position="1"/>
        <end position="20"/>
    </location>
</feature>
<proteinExistence type="predicted"/>
<dbReference type="Pfam" id="PF04069">
    <property type="entry name" value="OpuAC"/>
    <property type="match status" value="2"/>
</dbReference>
<keyword evidence="8" id="KW-1185">Reference proteome</keyword>
<comment type="caution">
    <text evidence="7">The sequence shown here is derived from an EMBL/GenBank/DDBJ whole genome shotgun (WGS) entry which is preliminary data.</text>
</comment>
<reference evidence="7 8" key="1">
    <citation type="submission" date="2016-10" db="EMBL/GenBank/DDBJ databases">
        <title>Draft genome sequences of four alkaliphilic bacteria belonging to the Anaerobacillus genus.</title>
        <authorList>
            <person name="Bassil N.M."/>
            <person name="Lloyd J.R."/>
        </authorList>
    </citation>
    <scope>NUCLEOTIDE SEQUENCE [LARGE SCALE GENOMIC DNA]</scope>
    <source>
        <strain evidence="7 8">DSM 15340</strain>
    </source>
</reference>
<dbReference type="OrthoDB" id="9787902at2"/>
<keyword evidence="4" id="KW-0472">Membrane</keyword>
<dbReference type="Proteomes" id="UP000180098">
    <property type="component" value="Unassembled WGS sequence"/>
</dbReference>